<name>A0ABV8UVC6_9BACL</name>
<feature type="transmembrane region" description="Helical" evidence="1">
    <location>
        <begin position="176"/>
        <end position="194"/>
    </location>
</feature>
<keyword evidence="1" id="KW-0812">Transmembrane</keyword>
<reference evidence="4" key="1">
    <citation type="journal article" date="2019" name="Int. J. Syst. Evol. Microbiol.">
        <title>The Global Catalogue of Microorganisms (GCM) 10K type strain sequencing project: providing services to taxonomists for standard genome sequencing and annotation.</title>
        <authorList>
            <consortium name="The Broad Institute Genomics Platform"/>
            <consortium name="The Broad Institute Genome Sequencing Center for Infectious Disease"/>
            <person name="Wu L."/>
            <person name="Ma J."/>
        </authorList>
    </citation>
    <scope>NUCLEOTIDE SEQUENCE [LARGE SCALE GENOMIC DNA]</scope>
    <source>
        <strain evidence="4">CCUG 50353</strain>
    </source>
</reference>
<feature type="transmembrane region" description="Helical" evidence="1">
    <location>
        <begin position="148"/>
        <end position="170"/>
    </location>
</feature>
<feature type="transmembrane region" description="Helical" evidence="1">
    <location>
        <begin position="7"/>
        <end position="27"/>
    </location>
</feature>
<dbReference type="InterPro" id="IPR036938">
    <property type="entry name" value="PAP2/HPO_sf"/>
</dbReference>
<dbReference type="EMBL" id="JBHSEF010000021">
    <property type="protein sequence ID" value="MFC4354900.1"/>
    <property type="molecule type" value="Genomic_DNA"/>
</dbReference>
<dbReference type="CDD" id="cd03392">
    <property type="entry name" value="PAP2_like_2"/>
    <property type="match status" value="1"/>
</dbReference>
<dbReference type="RefSeq" id="WP_378141175.1">
    <property type="nucleotide sequence ID" value="NZ_JBHSEF010000021.1"/>
</dbReference>
<protein>
    <submittedName>
        <fullName evidence="3">Phosphatase PAP2 family protein</fullName>
    </submittedName>
</protein>
<proteinExistence type="predicted"/>
<evidence type="ECO:0000313" key="4">
    <source>
        <dbReference type="Proteomes" id="UP001595733"/>
    </source>
</evidence>
<sequence length="210" mass="24536">MKHVKQWKYILAIPTLALFFIFLYYYIHKDELSTDRTFNHLFEGNIVLGFFSIFADPPTIIIASLLLLVYLWVRKKNYRGMLFVLFAVGGGNVVNQMVKNLIDRERPELENQLLSYSFPSGHAMTGLIYLFTIAYFMTAESYDRKRSIIIWGTTLVLALLIGLSRVANIHHYGSDVVAGWALGYTWFALIMWWYEHRKRQFQKQNKAFSG</sequence>
<organism evidence="3 4">
    <name type="scientific">Chryseomicrobium palamuruense</name>
    <dbReference type="NCBI Taxonomy" id="682973"/>
    <lineage>
        <taxon>Bacteria</taxon>
        <taxon>Bacillati</taxon>
        <taxon>Bacillota</taxon>
        <taxon>Bacilli</taxon>
        <taxon>Bacillales</taxon>
        <taxon>Caryophanaceae</taxon>
        <taxon>Chryseomicrobium</taxon>
    </lineage>
</organism>
<feature type="transmembrane region" description="Helical" evidence="1">
    <location>
        <begin position="118"/>
        <end position="136"/>
    </location>
</feature>
<dbReference type="Proteomes" id="UP001595733">
    <property type="component" value="Unassembled WGS sequence"/>
</dbReference>
<dbReference type="PANTHER" id="PTHR14969:SF13">
    <property type="entry name" value="AT30094P"/>
    <property type="match status" value="1"/>
</dbReference>
<feature type="transmembrane region" description="Helical" evidence="1">
    <location>
        <begin position="80"/>
        <end position="98"/>
    </location>
</feature>
<feature type="domain" description="Phosphatidic acid phosphatase type 2/haloperoxidase" evidence="2">
    <location>
        <begin position="81"/>
        <end position="191"/>
    </location>
</feature>
<evidence type="ECO:0000259" key="2">
    <source>
        <dbReference type="SMART" id="SM00014"/>
    </source>
</evidence>
<dbReference type="InterPro" id="IPR000326">
    <property type="entry name" value="PAP2/HPO"/>
</dbReference>
<dbReference type="SMART" id="SM00014">
    <property type="entry name" value="acidPPc"/>
    <property type="match status" value="1"/>
</dbReference>
<keyword evidence="1" id="KW-1133">Transmembrane helix</keyword>
<keyword evidence="4" id="KW-1185">Reference proteome</keyword>
<accession>A0ABV8UVC6</accession>
<dbReference type="PANTHER" id="PTHR14969">
    <property type="entry name" value="SPHINGOSINE-1-PHOSPHATE PHOSPHOHYDROLASE"/>
    <property type="match status" value="1"/>
</dbReference>
<feature type="transmembrane region" description="Helical" evidence="1">
    <location>
        <begin position="47"/>
        <end position="73"/>
    </location>
</feature>
<dbReference type="Gene3D" id="1.20.144.10">
    <property type="entry name" value="Phosphatidic acid phosphatase type 2/haloperoxidase"/>
    <property type="match status" value="2"/>
</dbReference>
<comment type="caution">
    <text evidence="3">The sequence shown here is derived from an EMBL/GenBank/DDBJ whole genome shotgun (WGS) entry which is preliminary data.</text>
</comment>
<evidence type="ECO:0000256" key="1">
    <source>
        <dbReference type="SAM" id="Phobius"/>
    </source>
</evidence>
<dbReference type="SUPFAM" id="SSF48317">
    <property type="entry name" value="Acid phosphatase/Vanadium-dependent haloperoxidase"/>
    <property type="match status" value="1"/>
</dbReference>
<dbReference type="Pfam" id="PF01569">
    <property type="entry name" value="PAP2"/>
    <property type="match status" value="1"/>
</dbReference>
<gene>
    <name evidence="3" type="ORF">ACFO0S_07555</name>
</gene>
<evidence type="ECO:0000313" key="3">
    <source>
        <dbReference type="EMBL" id="MFC4354900.1"/>
    </source>
</evidence>
<keyword evidence="1" id="KW-0472">Membrane</keyword>